<dbReference type="GO" id="GO:0006629">
    <property type="term" value="P:lipid metabolic process"/>
    <property type="evidence" value="ECO:0007669"/>
    <property type="project" value="UniProtKB-KW"/>
</dbReference>
<evidence type="ECO:0000256" key="2">
    <source>
        <dbReference type="ARBA" id="ARBA00004922"/>
    </source>
</evidence>
<comment type="catalytic activity">
    <reaction evidence="13">
        <text>a globoside Gb4Cer (d18:1(4E)) + UDP-alpha-D-galactose = a globoside GalGb4Cer (d18:1(4E)) + UDP + H(+)</text>
        <dbReference type="Rhea" id="RHEA:41996"/>
        <dbReference type="ChEBI" id="CHEBI:15378"/>
        <dbReference type="ChEBI" id="CHEBI:18259"/>
        <dbReference type="ChEBI" id="CHEBI:58223"/>
        <dbReference type="ChEBI" id="CHEBI:62571"/>
        <dbReference type="ChEBI" id="CHEBI:66914"/>
    </reaction>
    <physiologicalReaction direction="left-to-right" evidence="13">
        <dbReference type="Rhea" id="RHEA:41997"/>
    </physiologicalReaction>
</comment>
<keyword evidence="11" id="KW-0472">Membrane</keyword>
<comment type="caution">
    <text evidence="15">The sequence shown here is derived from an EMBL/GenBank/DDBJ whole genome shotgun (WGS) entry which is preliminary data.</text>
</comment>
<protein>
    <recommendedName>
        <fullName evidence="14">Hexosyltransferase</fullName>
        <ecNumber evidence="14">2.4.1.-</ecNumber>
    </recommendedName>
</protein>
<evidence type="ECO:0000256" key="9">
    <source>
        <dbReference type="ARBA" id="ARBA00023034"/>
    </source>
</evidence>
<proteinExistence type="inferred from homology"/>
<dbReference type="Gene3D" id="3.90.550.50">
    <property type="match status" value="1"/>
</dbReference>
<keyword evidence="16" id="KW-1185">Reference proteome</keyword>
<evidence type="ECO:0000256" key="10">
    <source>
        <dbReference type="ARBA" id="ARBA00023098"/>
    </source>
</evidence>
<gene>
    <name evidence="15" type="ORF">SNE40_016763</name>
</gene>
<dbReference type="FunFam" id="3.90.550.50:FF:000001">
    <property type="entry name" value="Hexosyltransferase"/>
    <property type="match status" value="1"/>
</dbReference>
<evidence type="ECO:0000256" key="8">
    <source>
        <dbReference type="ARBA" id="ARBA00022989"/>
    </source>
</evidence>
<comment type="subcellular location">
    <subcellularLocation>
        <location evidence="1 14">Golgi apparatus membrane</location>
        <topology evidence="1 14">Single-pass type II membrane protein</topology>
    </subcellularLocation>
</comment>
<dbReference type="PANTHER" id="PTHR11214">
    <property type="entry name" value="BETA-1,3-N-ACETYLGLUCOSAMINYLTRANSFERASE"/>
    <property type="match status" value="1"/>
</dbReference>
<evidence type="ECO:0000256" key="12">
    <source>
        <dbReference type="ARBA" id="ARBA00023180"/>
    </source>
</evidence>
<evidence type="ECO:0000256" key="14">
    <source>
        <dbReference type="RuleBase" id="RU363063"/>
    </source>
</evidence>
<dbReference type="GO" id="GO:0006493">
    <property type="term" value="P:protein O-linked glycosylation"/>
    <property type="evidence" value="ECO:0007669"/>
    <property type="project" value="TreeGrafter"/>
</dbReference>
<evidence type="ECO:0000313" key="16">
    <source>
        <dbReference type="Proteomes" id="UP001347796"/>
    </source>
</evidence>
<dbReference type="EMBL" id="JAZGQO010000011">
    <property type="protein sequence ID" value="KAK6173283.1"/>
    <property type="molecule type" value="Genomic_DNA"/>
</dbReference>
<evidence type="ECO:0000256" key="7">
    <source>
        <dbReference type="ARBA" id="ARBA00022968"/>
    </source>
</evidence>
<reference evidence="15 16" key="1">
    <citation type="submission" date="2024-01" db="EMBL/GenBank/DDBJ databases">
        <title>The genome of the rayed Mediterranean limpet Patella caerulea (Linnaeus, 1758).</title>
        <authorList>
            <person name="Anh-Thu Weber A."/>
            <person name="Halstead-Nussloch G."/>
        </authorList>
    </citation>
    <scope>NUCLEOTIDE SEQUENCE [LARGE SCALE GENOMIC DNA]</scope>
    <source>
        <strain evidence="15">AATW-2023a</strain>
        <tissue evidence="15">Whole specimen</tissue>
    </source>
</reference>
<keyword evidence="12" id="KW-0325">Glycoprotein</keyword>
<dbReference type="GO" id="GO:0005783">
    <property type="term" value="C:endoplasmic reticulum"/>
    <property type="evidence" value="ECO:0007669"/>
    <property type="project" value="TreeGrafter"/>
</dbReference>
<dbReference type="PANTHER" id="PTHR11214:SF265">
    <property type="entry name" value="BETA-1,3-GALACTOSYLTRANSFERASE 5"/>
    <property type="match status" value="1"/>
</dbReference>
<evidence type="ECO:0000256" key="13">
    <source>
        <dbReference type="ARBA" id="ARBA00048834"/>
    </source>
</evidence>
<keyword evidence="8" id="KW-1133">Transmembrane helix</keyword>
<name>A0AAN8JDQ1_PATCE</name>
<dbReference type="AlphaFoldDB" id="A0AAN8JDQ1"/>
<keyword evidence="5" id="KW-0808">Transferase</keyword>
<accession>A0AAN8JDQ1</accession>
<sequence length="340" mass="39051">MFTSLKYIGASYGIIQKSEPIANVYYMENLQKYRTANDSLAHSSHFQVNASNGEHPKLRPNSSYIKRPSNCSDCFKHNFDYVILNKKICDVKGDNSVELFLFILTIHNNIKQRTMIRDTWLSVSKNNTSDIRYVFLLGNSMDKAMNQKAIEEAAIFNDILMEDFTDSYQNLTHKTIMGLKYVSNYCKQTKYVLKTDDDMWINIPALQGLLKTDGYKLNTAVGGSCSQIAFPIRDTASKWYASYSKYPGRTYPGFCSGTGYVLSVNVAQKVFEISKDVPFFHLEDVYVAMCVRKLRFKLVRFRGFTIPWEDSDPCELKSDKVITSHRVPPIFLKAIWETKC</sequence>
<evidence type="ECO:0000256" key="3">
    <source>
        <dbReference type="ARBA" id="ARBA00008661"/>
    </source>
</evidence>
<comment type="similarity">
    <text evidence="3 14">Belongs to the glycosyltransferase 31 family.</text>
</comment>
<keyword evidence="6" id="KW-0812">Transmembrane</keyword>
<evidence type="ECO:0000256" key="6">
    <source>
        <dbReference type="ARBA" id="ARBA00022692"/>
    </source>
</evidence>
<evidence type="ECO:0000313" key="15">
    <source>
        <dbReference type="EMBL" id="KAK6173283.1"/>
    </source>
</evidence>
<keyword evidence="9 14" id="KW-0333">Golgi apparatus</keyword>
<dbReference type="Pfam" id="PF01762">
    <property type="entry name" value="Galactosyl_T"/>
    <property type="match status" value="1"/>
</dbReference>
<evidence type="ECO:0000256" key="4">
    <source>
        <dbReference type="ARBA" id="ARBA00022676"/>
    </source>
</evidence>
<organism evidence="15 16">
    <name type="scientific">Patella caerulea</name>
    <name type="common">Rayed Mediterranean limpet</name>
    <dbReference type="NCBI Taxonomy" id="87958"/>
    <lineage>
        <taxon>Eukaryota</taxon>
        <taxon>Metazoa</taxon>
        <taxon>Spiralia</taxon>
        <taxon>Lophotrochozoa</taxon>
        <taxon>Mollusca</taxon>
        <taxon>Gastropoda</taxon>
        <taxon>Patellogastropoda</taxon>
        <taxon>Patelloidea</taxon>
        <taxon>Patellidae</taxon>
        <taxon>Patella</taxon>
    </lineage>
</organism>
<keyword evidence="10" id="KW-0443">Lipid metabolism</keyword>
<evidence type="ECO:0000256" key="5">
    <source>
        <dbReference type="ARBA" id="ARBA00022679"/>
    </source>
</evidence>
<keyword evidence="4 14" id="KW-0328">Glycosyltransferase</keyword>
<keyword evidence="7" id="KW-0735">Signal-anchor</keyword>
<comment type="pathway">
    <text evidence="2">Protein modification; protein glycosylation.</text>
</comment>
<evidence type="ECO:0000256" key="1">
    <source>
        <dbReference type="ARBA" id="ARBA00004323"/>
    </source>
</evidence>
<dbReference type="Proteomes" id="UP001347796">
    <property type="component" value="Unassembled WGS sequence"/>
</dbReference>
<dbReference type="EC" id="2.4.1.-" evidence="14"/>
<dbReference type="InterPro" id="IPR002659">
    <property type="entry name" value="Glyco_trans_31"/>
</dbReference>
<dbReference type="GO" id="GO:0008499">
    <property type="term" value="F:N-acetyl-beta-D-glucosaminide beta-(1,3)-galactosyltransferase activity"/>
    <property type="evidence" value="ECO:0007669"/>
    <property type="project" value="TreeGrafter"/>
</dbReference>
<evidence type="ECO:0000256" key="11">
    <source>
        <dbReference type="ARBA" id="ARBA00023136"/>
    </source>
</evidence>
<dbReference type="GO" id="GO:0000139">
    <property type="term" value="C:Golgi membrane"/>
    <property type="evidence" value="ECO:0007669"/>
    <property type="project" value="UniProtKB-SubCell"/>
</dbReference>